<name>A0A9N9KQC3_9HELO</name>
<dbReference type="AlphaFoldDB" id="A0A9N9KQC3"/>
<accession>A0A9N9KQC3</accession>
<comment type="caution">
    <text evidence="1">The sequence shown here is derived from an EMBL/GenBank/DDBJ whole genome shotgun (WGS) entry which is preliminary data.</text>
</comment>
<reference evidence="1" key="1">
    <citation type="submission" date="2021-07" db="EMBL/GenBank/DDBJ databases">
        <authorList>
            <person name="Durling M."/>
        </authorList>
    </citation>
    <scope>NUCLEOTIDE SEQUENCE</scope>
</reference>
<dbReference type="EMBL" id="CAJVRL010000043">
    <property type="protein sequence ID" value="CAG8951446.1"/>
    <property type="molecule type" value="Genomic_DNA"/>
</dbReference>
<evidence type="ECO:0000313" key="2">
    <source>
        <dbReference type="Proteomes" id="UP000696280"/>
    </source>
</evidence>
<gene>
    <name evidence="1" type="ORF">HYFRA_00007362</name>
</gene>
<dbReference type="OrthoDB" id="10610389at2759"/>
<keyword evidence="2" id="KW-1185">Reference proteome</keyword>
<evidence type="ECO:0000313" key="1">
    <source>
        <dbReference type="EMBL" id="CAG8951446.1"/>
    </source>
</evidence>
<organism evidence="1 2">
    <name type="scientific">Hymenoscyphus fraxineus</name>
    <dbReference type="NCBI Taxonomy" id="746836"/>
    <lineage>
        <taxon>Eukaryota</taxon>
        <taxon>Fungi</taxon>
        <taxon>Dikarya</taxon>
        <taxon>Ascomycota</taxon>
        <taxon>Pezizomycotina</taxon>
        <taxon>Leotiomycetes</taxon>
        <taxon>Helotiales</taxon>
        <taxon>Helotiaceae</taxon>
        <taxon>Hymenoscyphus</taxon>
    </lineage>
</organism>
<protein>
    <submittedName>
        <fullName evidence="1">Uncharacterized protein</fullName>
    </submittedName>
</protein>
<proteinExistence type="predicted"/>
<sequence length="635" mass="70751">MQYHVMPVRQLYLPALRIVTLSKLSISKGELTTTKRITASPMDEILPIKNLPENPKSGILKILSRFIEGFKYTKSVHITTELLHESSISNIAGDHDHHFYSEKRWAKAMVKTEFVSLSMLFVTVCTGFARIYTTSHVIKPDSSRMAIDALYRDGEPAYEKHSTLITATACAPGSCRNEGLRSRTRVAYLVENTTRHYYCRVCFPVDNVGTPIQDSRLGYCNKSKLALLTALFILKLGRNTRYLQSIRGMIIKDDSQLIGECLNTETQDMPVTGTLKRIRKSWGWLLSQRRATAARGGLWTSRINNLYLESCLPEAAEVPKGMPGGIVGYEDLVLCHRTIVCMWRTSEVGRENEWPRFRPRGGLAADCWRSSPSVATIASGIGRWYDAKCHCQLSATPPPLLSTKVPTADGYIAVTGRHEPGPSLPMPAKDHYPVNKLACRFSNLFPKHSRNCRSLRRRISRQPGAFLVLLSLLEEANPPGASPLRNSSFAHSVIFPRSHSTWHHGMVNGNVDADHFARTPYLQETDGPLDRQSLPIRVPLPSQLASYSIAADSLTTPSPPIFPFWARLTGPLLAGLLRGRRPTFAQIRGSTSEKPPMPREMELRAIIAILLLLSARGVTGHKLPIAHHLHSPCAS</sequence>
<dbReference type="Proteomes" id="UP000696280">
    <property type="component" value="Unassembled WGS sequence"/>
</dbReference>